<accession>A0A518DW00</accession>
<dbReference type="InterPro" id="IPR036866">
    <property type="entry name" value="RibonucZ/Hydroxyglut_hydro"/>
</dbReference>
<keyword evidence="2" id="KW-0378">Hydrolase</keyword>
<dbReference type="KEGG" id="lcre:Pla8534_38230"/>
<dbReference type="Pfam" id="PF07521">
    <property type="entry name" value="RMMBL"/>
    <property type="match status" value="1"/>
</dbReference>
<evidence type="ECO:0000313" key="2">
    <source>
        <dbReference type="EMBL" id="QDU96004.1"/>
    </source>
</evidence>
<reference evidence="2 3" key="1">
    <citation type="submission" date="2019-02" db="EMBL/GenBank/DDBJ databases">
        <title>Deep-cultivation of Planctomycetes and their phenomic and genomic characterization uncovers novel biology.</title>
        <authorList>
            <person name="Wiegand S."/>
            <person name="Jogler M."/>
            <person name="Boedeker C."/>
            <person name="Pinto D."/>
            <person name="Vollmers J."/>
            <person name="Rivas-Marin E."/>
            <person name="Kohn T."/>
            <person name="Peeters S.H."/>
            <person name="Heuer A."/>
            <person name="Rast P."/>
            <person name="Oberbeckmann S."/>
            <person name="Bunk B."/>
            <person name="Jeske O."/>
            <person name="Meyerdierks A."/>
            <person name="Storesund J.E."/>
            <person name="Kallscheuer N."/>
            <person name="Luecker S."/>
            <person name="Lage O.M."/>
            <person name="Pohl T."/>
            <person name="Merkel B.J."/>
            <person name="Hornburger P."/>
            <person name="Mueller R.-W."/>
            <person name="Bruemmer F."/>
            <person name="Labrenz M."/>
            <person name="Spormann A.M."/>
            <person name="Op den Camp H."/>
            <person name="Overmann J."/>
            <person name="Amann R."/>
            <person name="Jetten M.S.M."/>
            <person name="Mascher T."/>
            <person name="Medema M.H."/>
            <person name="Devos D.P."/>
            <person name="Kaster A.-K."/>
            <person name="Ovreas L."/>
            <person name="Rohde M."/>
            <person name="Galperin M.Y."/>
            <person name="Jogler C."/>
        </authorList>
    </citation>
    <scope>NUCLEOTIDE SEQUENCE [LARGE SCALE GENOMIC DNA]</scope>
    <source>
        <strain evidence="2 3">Pla85_3_4</strain>
    </source>
</reference>
<dbReference type="PANTHER" id="PTHR11203">
    <property type="entry name" value="CLEAVAGE AND POLYADENYLATION SPECIFICITY FACTOR FAMILY MEMBER"/>
    <property type="match status" value="1"/>
</dbReference>
<dbReference type="InterPro" id="IPR011108">
    <property type="entry name" value="RMMBL"/>
</dbReference>
<feature type="domain" description="Zn-dependent metallo-hydrolase RNA specificity" evidence="1">
    <location>
        <begin position="257"/>
        <end position="307"/>
    </location>
</feature>
<protein>
    <submittedName>
        <fullName evidence="2">Ribonuclease</fullName>
        <ecNumber evidence="2">3.1.-.-</ecNumber>
    </submittedName>
</protein>
<dbReference type="AlphaFoldDB" id="A0A518DW00"/>
<gene>
    <name evidence="2" type="ORF">Pla8534_38230</name>
</gene>
<evidence type="ECO:0000313" key="3">
    <source>
        <dbReference type="Proteomes" id="UP000317648"/>
    </source>
</evidence>
<organism evidence="2 3">
    <name type="scientific">Lignipirellula cremea</name>
    <dbReference type="NCBI Taxonomy" id="2528010"/>
    <lineage>
        <taxon>Bacteria</taxon>
        <taxon>Pseudomonadati</taxon>
        <taxon>Planctomycetota</taxon>
        <taxon>Planctomycetia</taxon>
        <taxon>Pirellulales</taxon>
        <taxon>Pirellulaceae</taxon>
        <taxon>Lignipirellula</taxon>
    </lineage>
</organism>
<dbReference type="EMBL" id="CP036433">
    <property type="protein sequence ID" value="QDU96004.1"/>
    <property type="molecule type" value="Genomic_DNA"/>
</dbReference>
<dbReference type="Gene3D" id="3.60.15.10">
    <property type="entry name" value="Ribonuclease Z/Hydroxyacylglutathione hydrolase-like"/>
    <property type="match status" value="1"/>
</dbReference>
<dbReference type="PANTHER" id="PTHR11203:SF37">
    <property type="entry name" value="INTEGRATOR COMPLEX SUBUNIT 11"/>
    <property type="match status" value="1"/>
</dbReference>
<dbReference type="RefSeq" id="WP_197442369.1">
    <property type="nucleotide sequence ID" value="NZ_CP036433.1"/>
</dbReference>
<keyword evidence="3" id="KW-1185">Reference proteome</keyword>
<sequence>MNFHFDRGLKLTDIDLAIDVRRRQPRGFVSHAHADHIAPHETAYCTPATAVMYRHRLGEHRKVAEMPFGKTLEWSDLRLTTLPSGHILGAAMLLAESDKLRLLYTGDFKLGHSATAERAAIPQVDILVMESTFGDPQYRWPDRTATLERFFRLVEDTLNDGLTPLVHAYVLGKAQEITRLLTQRGLCVYQHPLIYEISQLYEKCGCPLGDYRLYEGSCPPGAVVMAPPRSQKRAVALSGLGPVRTFFLTGWALNNSVPWRMKVDHALPLSDHADYTELLSMVEQANPRVIYCTHGPESFADRLIALGHDARVLGRDNQLRLFG</sequence>
<dbReference type="EC" id="3.1.-.-" evidence="2"/>
<evidence type="ECO:0000259" key="1">
    <source>
        <dbReference type="Pfam" id="PF07521"/>
    </source>
</evidence>
<dbReference type="GO" id="GO:0004521">
    <property type="term" value="F:RNA endonuclease activity"/>
    <property type="evidence" value="ECO:0007669"/>
    <property type="project" value="TreeGrafter"/>
</dbReference>
<dbReference type="InterPro" id="IPR050698">
    <property type="entry name" value="MBL"/>
</dbReference>
<dbReference type="Proteomes" id="UP000317648">
    <property type="component" value="Chromosome"/>
</dbReference>
<dbReference type="GO" id="GO:0016787">
    <property type="term" value="F:hydrolase activity"/>
    <property type="evidence" value="ECO:0007669"/>
    <property type="project" value="UniProtKB-KW"/>
</dbReference>
<proteinExistence type="predicted"/>
<dbReference type="SUPFAM" id="SSF56281">
    <property type="entry name" value="Metallo-hydrolase/oxidoreductase"/>
    <property type="match status" value="1"/>
</dbReference>
<name>A0A518DW00_9BACT</name>